<dbReference type="EMBL" id="JBHLTG010000009">
    <property type="protein sequence ID" value="MFC0681840.1"/>
    <property type="molecule type" value="Genomic_DNA"/>
</dbReference>
<dbReference type="GO" id="GO:0005524">
    <property type="term" value="F:ATP binding"/>
    <property type="evidence" value="ECO:0007669"/>
    <property type="project" value="UniProtKB-KW"/>
</dbReference>
<organism evidence="2 3">
    <name type="scientific">Lysobacter korlensis</name>
    <dbReference type="NCBI Taxonomy" id="553636"/>
    <lineage>
        <taxon>Bacteria</taxon>
        <taxon>Pseudomonadati</taxon>
        <taxon>Pseudomonadota</taxon>
        <taxon>Gammaproteobacteria</taxon>
        <taxon>Lysobacterales</taxon>
        <taxon>Lysobacteraceae</taxon>
        <taxon>Lysobacter</taxon>
    </lineage>
</organism>
<keyword evidence="2" id="KW-0067">ATP-binding</keyword>
<dbReference type="RefSeq" id="WP_386675215.1">
    <property type="nucleotide sequence ID" value="NZ_JBHLTG010000009.1"/>
</dbReference>
<comment type="caution">
    <text evidence="2">The sequence shown here is derived from an EMBL/GenBank/DDBJ whole genome shotgun (WGS) entry which is preliminary data.</text>
</comment>
<dbReference type="Pfam" id="PF13749">
    <property type="entry name" value="HATPase_c_4"/>
    <property type="match status" value="1"/>
</dbReference>
<dbReference type="PANTHER" id="PTHR30595:SF6">
    <property type="entry name" value="SCHLAFEN ALBA-2 DOMAIN-CONTAINING PROTEIN"/>
    <property type="match status" value="1"/>
</dbReference>
<name>A0ABV6RXY3_9GAMM</name>
<dbReference type="Proteomes" id="UP001589896">
    <property type="component" value="Unassembled WGS sequence"/>
</dbReference>
<feature type="domain" description="Schlafen AlbA-2" evidence="1">
    <location>
        <begin position="29"/>
        <end position="143"/>
    </location>
</feature>
<evidence type="ECO:0000313" key="2">
    <source>
        <dbReference type="EMBL" id="MFC0681840.1"/>
    </source>
</evidence>
<dbReference type="PANTHER" id="PTHR30595">
    <property type="entry name" value="GLPR-RELATED TRANSCRIPTIONAL REPRESSOR"/>
    <property type="match status" value="1"/>
</dbReference>
<reference evidence="2 3" key="1">
    <citation type="submission" date="2024-09" db="EMBL/GenBank/DDBJ databases">
        <authorList>
            <person name="Sun Q."/>
            <person name="Mori K."/>
        </authorList>
    </citation>
    <scope>NUCLEOTIDE SEQUENCE [LARGE SCALE GENOMIC DNA]</scope>
    <source>
        <strain evidence="2 3">KCTC 23076</strain>
    </source>
</reference>
<dbReference type="InterPro" id="IPR036388">
    <property type="entry name" value="WH-like_DNA-bd_sf"/>
</dbReference>
<dbReference type="Gene3D" id="3.30.950.30">
    <property type="entry name" value="Schlafen, AAA domain"/>
    <property type="match status" value="1"/>
</dbReference>
<dbReference type="Gene3D" id="1.10.10.10">
    <property type="entry name" value="Winged helix-like DNA-binding domain superfamily/Winged helix DNA-binding domain"/>
    <property type="match status" value="1"/>
</dbReference>
<evidence type="ECO:0000259" key="1">
    <source>
        <dbReference type="Pfam" id="PF04326"/>
    </source>
</evidence>
<dbReference type="Pfam" id="PF04326">
    <property type="entry name" value="SLFN_AlbA_2"/>
    <property type="match status" value="1"/>
</dbReference>
<protein>
    <submittedName>
        <fullName evidence="2">ATP-binding protein</fullName>
    </submittedName>
</protein>
<keyword evidence="3" id="KW-1185">Reference proteome</keyword>
<gene>
    <name evidence="2" type="ORF">ACFFGH_28745</name>
</gene>
<proteinExistence type="predicted"/>
<accession>A0ABV6RXY3</accession>
<dbReference type="InterPro" id="IPR007421">
    <property type="entry name" value="Schlafen_AlbA_2_dom"/>
</dbReference>
<dbReference type="InterPro" id="IPR038461">
    <property type="entry name" value="Schlafen_AlbA_2_dom_sf"/>
</dbReference>
<evidence type="ECO:0000313" key="3">
    <source>
        <dbReference type="Proteomes" id="UP001589896"/>
    </source>
</evidence>
<dbReference type="Gene3D" id="3.30.565.60">
    <property type="match status" value="1"/>
</dbReference>
<sequence length="472" mass="51955">MAERAPREGAMRHLRIKETEARSLLNRSEDHYVDFKSKDIKPASLEKLVSAFGNSSGGEIIVGANEVKPGKFEWDGFSRIEDANAHIHVLIGPYPESDTFQYDTLAADGFPGYLIRVTIAKTREICTTASGATYVRGAASVKQVVTAAELDNLKMQKGISSYEDATTKAPLPMVTDSLQITEFVIDALTFSEPEPWLRSQLMIVADRPTVAAVVLFADEPQVVLPKASIMVYRYASRDQVGRREDLVDGKTWTVEGSAIKQIQQAVAKTTELIESVKGSNLNDVAYPPVTLHEIITNAVIHRDYSIADNIHVRIFDDRVEVESPGRLPGHVTPRNLPGARFSRNEIIERMLHKFADAPNKNVGEGLLAAFEAMKAMRLAAPQVVETDVGVLVYIKHEPLDSPATIVLDHLATHETITNREARGLTNIASETTMRRTLAKLLDQGVIEQVPGTLKGGYKYRLKKSAADSSNTV</sequence>
<keyword evidence="2" id="KW-0547">Nucleotide-binding</keyword>
<dbReference type="InterPro" id="IPR038475">
    <property type="entry name" value="RecG_C_sf"/>
</dbReference>